<dbReference type="InterPro" id="IPR007648">
    <property type="entry name" value="ATPase_inhibitor_mt"/>
</dbReference>
<gene>
    <name evidence="7" type="ORF">ESCO_000786</name>
</gene>
<name>A0A0M9VU46_ESCWE</name>
<keyword evidence="8" id="KW-1185">Reference proteome</keyword>
<evidence type="ECO:0000256" key="2">
    <source>
        <dbReference type="ARBA" id="ARBA00010901"/>
    </source>
</evidence>
<evidence type="ECO:0000313" key="7">
    <source>
        <dbReference type="EMBL" id="KOS19493.1"/>
    </source>
</evidence>
<dbReference type="EMBL" id="LGSR01000020">
    <property type="protein sequence ID" value="KOS19493.1"/>
    <property type="molecule type" value="Genomic_DNA"/>
</dbReference>
<accession>A0A0M9VU46</accession>
<evidence type="ECO:0000256" key="4">
    <source>
        <dbReference type="RuleBase" id="RU368087"/>
    </source>
</evidence>
<evidence type="ECO:0000313" key="8">
    <source>
        <dbReference type="Proteomes" id="UP000053831"/>
    </source>
</evidence>
<organism evidence="7 8">
    <name type="scientific">Escovopsis weberi</name>
    <dbReference type="NCBI Taxonomy" id="150374"/>
    <lineage>
        <taxon>Eukaryota</taxon>
        <taxon>Fungi</taxon>
        <taxon>Dikarya</taxon>
        <taxon>Ascomycota</taxon>
        <taxon>Pezizomycotina</taxon>
        <taxon>Sordariomycetes</taxon>
        <taxon>Hypocreomycetidae</taxon>
        <taxon>Hypocreales</taxon>
        <taxon>Hypocreaceae</taxon>
        <taxon>Escovopsis</taxon>
    </lineage>
</organism>
<evidence type="ECO:0000256" key="5">
    <source>
        <dbReference type="SAM" id="Coils"/>
    </source>
</evidence>
<dbReference type="GO" id="GO:0005739">
    <property type="term" value="C:mitochondrion"/>
    <property type="evidence" value="ECO:0007669"/>
    <property type="project" value="UniProtKB-SubCell"/>
</dbReference>
<evidence type="ECO:0000256" key="1">
    <source>
        <dbReference type="ARBA" id="ARBA00004173"/>
    </source>
</evidence>
<evidence type="ECO:0000256" key="3">
    <source>
        <dbReference type="ARBA" id="ARBA00023128"/>
    </source>
</evidence>
<evidence type="ECO:0000256" key="6">
    <source>
        <dbReference type="SAM" id="MobiDB-lite"/>
    </source>
</evidence>
<comment type="subcellular location">
    <subcellularLocation>
        <location evidence="1">Mitochondrion</location>
    </subcellularLocation>
</comment>
<dbReference type="GO" id="GO:0042030">
    <property type="term" value="F:ATPase inhibitor activity"/>
    <property type="evidence" value="ECO:0007669"/>
    <property type="project" value="InterPro"/>
</dbReference>
<dbReference type="Gene3D" id="1.20.5.500">
    <property type="entry name" value="Single helix bin"/>
    <property type="match status" value="1"/>
</dbReference>
<proteinExistence type="inferred from homology"/>
<comment type="similarity">
    <text evidence="2 4">Belongs to the ATPase inhibitor family.</text>
</comment>
<comment type="function">
    <text evidence="4">Inhibits the enzyme activity of ATPase.</text>
</comment>
<dbReference type="Pfam" id="PF04568">
    <property type="entry name" value="IATP"/>
    <property type="match status" value="1"/>
</dbReference>
<sequence>MLRTTLPKSLGIRPLRIASSSFSTTSHAMAQGDTGAPPKTGGQGKSLISDRFPIAISIGRQAARSIDSPSPREVDRIGIQQADFEIPRRGNSDAFQQRERANEDFAIRKREHERLLELKKKLAEQRAHLDRLEEHIDEITKNQGGEQN</sequence>
<keyword evidence="3" id="KW-0496">Mitochondrion</keyword>
<feature type="coiled-coil region" evidence="5">
    <location>
        <begin position="115"/>
        <end position="142"/>
    </location>
</feature>
<comment type="caution">
    <text evidence="7">The sequence shown here is derived from an EMBL/GenBank/DDBJ whole genome shotgun (WGS) entry which is preliminary data.</text>
</comment>
<protein>
    <recommendedName>
        <fullName evidence="4">ATPase inhibitor, mitochondrial</fullName>
    </recommendedName>
</protein>
<feature type="region of interest" description="Disordered" evidence="6">
    <location>
        <begin position="22"/>
        <end position="47"/>
    </location>
</feature>
<keyword evidence="5" id="KW-0175">Coiled coil</keyword>
<dbReference type="Proteomes" id="UP000053831">
    <property type="component" value="Unassembled WGS sequence"/>
</dbReference>
<dbReference type="AlphaFoldDB" id="A0A0M9VU46"/>
<dbReference type="OrthoDB" id="5532350at2759"/>
<dbReference type="STRING" id="150374.A0A0M9VU46"/>
<reference evidence="7 8" key="1">
    <citation type="submission" date="2015-07" db="EMBL/GenBank/DDBJ databases">
        <title>The genome of the fungus Escovopsis weberi, a specialized disease agent of ant agriculture.</title>
        <authorList>
            <person name="de Man T.J."/>
            <person name="Stajich J.E."/>
            <person name="Kubicek C.P."/>
            <person name="Chenthamara K."/>
            <person name="Atanasova L."/>
            <person name="Druzhinina I.S."/>
            <person name="Birnbaum S."/>
            <person name="Barribeau S.M."/>
            <person name="Teiling C."/>
            <person name="Suen G."/>
            <person name="Currie C."/>
            <person name="Gerardo N.M."/>
        </authorList>
    </citation>
    <scope>NUCLEOTIDE SEQUENCE [LARGE SCALE GENOMIC DNA]</scope>
</reference>